<evidence type="ECO:0000256" key="1">
    <source>
        <dbReference type="SAM" id="MobiDB-lite"/>
    </source>
</evidence>
<feature type="compositionally biased region" description="Basic and acidic residues" evidence="1">
    <location>
        <begin position="977"/>
        <end position="987"/>
    </location>
</feature>
<feature type="region of interest" description="Disordered" evidence="1">
    <location>
        <begin position="144"/>
        <end position="164"/>
    </location>
</feature>
<feature type="region of interest" description="Disordered" evidence="1">
    <location>
        <begin position="323"/>
        <end position="350"/>
    </location>
</feature>
<proteinExistence type="predicted"/>
<dbReference type="OrthoDB" id="273429at2759"/>
<feature type="region of interest" description="Disordered" evidence="1">
    <location>
        <begin position="1"/>
        <end position="69"/>
    </location>
</feature>
<organism evidence="2 3">
    <name type="scientific">Leishmania martiniquensis</name>
    <dbReference type="NCBI Taxonomy" id="1580590"/>
    <lineage>
        <taxon>Eukaryota</taxon>
        <taxon>Discoba</taxon>
        <taxon>Euglenozoa</taxon>
        <taxon>Kinetoplastea</taxon>
        <taxon>Metakinetoplastina</taxon>
        <taxon>Trypanosomatida</taxon>
        <taxon>Trypanosomatidae</taxon>
        <taxon>Leishmaniinae</taxon>
        <taxon>Leishmania</taxon>
    </lineage>
</organism>
<comment type="caution">
    <text evidence="2">The sequence shown here is derived from an EMBL/GenBank/DDBJ whole genome shotgun (WGS) entry which is preliminary data.</text>
</comment>
<feature type="compositionally biased region" description="Low complexity" evidence="1">
    <location>
        <begin position="997"/>
        <end position="1010"/>
    </location>
</feature>
<feature type="region of interest" description="Disordered" evidence="1">
    <location>
        <begin position="1117"/>
        <end position="1154"/>
    </location>
</feature>
<sequence>MNVGSAPLPEASGPGEEVCASVSRRSVYQTSESSSTHGRRSSRSRRYRRASGEASVARRRPRRTGGGVQAPYSTHVCRFPPYCPPSAAMLDPFPNARINSLCVVGLSTIVTAHRTGVRLYRERRLPGLAASAVQHASAQTSALSTGASRCPSNATEPAASPAAMPQGTCPATGVFELIETRHAFQVRDSYLCAAMQPVLVDGAVYLSKWSRYFCVASGSDRVVHSVSVMSSGAHFCLNHTRHQTNKVVCMQCTQLALESYQPLSLSPVVVSVDEVGAIVFFDVEREAAVVLEKAPLWYRQTDVRPREEATPADSRGLANYSGERAARADKQHGQVPLQQQSLTPEEEDHVLSTMEKSAMSERTLYHLEHGIATRVALIGPCLELCNHCHNAFSRSTLPSRGYKLVSLYLCSRARDVPDEATSPEEVRGSRAAEINAVLLRVLWGPRRAFVLEEVRLLHEVVPADVCDAGIAMNARPYQVGIPVTLLLARPGLELWRLCGCTGDLIETRRLYAANGDGGPGDRRCASEFFLHWVPLGRHRLVVEQRVDSEEERSWFCTAAVTSNDAVLLLGSAPMPVGRNPVEVAGVDAASHSGDPGAVATKTEPAAEAFKDVDLEAWLDDVNAASRSSSSPAAEGGPTAAATAEAAELSAGTSAARGGNGDSNGVCGTRRPVTYPYTVLMELYAPQRSSGSGSTPDSTAPVSAAVLSVLPDWTANRLLLFIADNEVLLSVPLPFLDCVGTLNDAKQQDADSREGCRAATGVAAVTNAVDRTLSSHAVAQTDHAAPEEVGDGGLSQYLREATSKAVATASGEWLSSMQRWTPTVSPYFSHFEPAGGTANEVAPLHHQPPEEALAPSADGSTRAPLSDAATATSAAASGGRRDSYRLFSLTRPLVAALFHLSGGDEAPALPTTAKAPLTEGVASLASDAKAVGVALSVPPVQQPSTGAIGSPTPCLFPLAASVVGQRSGTWRHGPRRGSSRESGRADSSRHRRTRRSPRMSTEAPASSAAAAHTVTIEDGAAAQASYISTQMALLREQAETRSGSRASENGSNAGESHSAQEPASTVSEWQYALRHVAEVGEPLGRNALLYAWEDGHNELYIRFTVEQDNLRQREIAAEGGTHSGASSPERESGGVSPDAAKRSLRPARPSLALGRPADAADGVHSIGFLSQYSAIVHGRLASGAHDGRRFNFSGFFRTLQVPQHVLDAQERDKCWLELEDLRLRQARDLVGLQPYDVVTIYQNQERAASKGAEWRLHATFPYDDAEDGHAVDLQQLNRDASGDAAVSAAPEWRWADASEVKAWAEDHHLARSPTSRVKSLLKELKDWEVGPWMYATRWPSREEEVRGSHGFQWSPSESSEHICRRRRLTRLRINIAELKRQAELMASHEHELEVLRETLGL</sequence>
<protein>
    <submittedName>
        <fullName evidence="2">Uncharacterized protein</fullName>
    </submittedName>
</protein>
<feature type="region of interest" description="Disordered" evidence="1">
    <location>
        <begin position="1036"/>
        <end position="1063"/>
    </location>
</feature>
<feature type="compositionally biased region" description="Low complexity" evidence="1">
    <location>
        <begin position="623"/>
        <end position="656"/>
    </location>
</feature>
<evidence type="ECO:0000313" key="2">
    <source>
        <dbReference type="EMBL" id="KAG5471268.1"/>
    </source>
</evidence>
<feature type="region of interest" description="Disordered" evidence="1">
    <location>
        <begin position="623"/>
        <end position="667"/>
    </location>
</feature>
<feature type="compositionally biased region" description="Basic residues" evidence="1">
    <location>
        <begin position="37"/>
        <end position="49"/>
    </location>
</feature>
<reference evidence="3" key="2">
    <citation type="journal article" date="2021" name="Sci. Data">
        <title>Chromosome-scale genome sequencing, assembly and annotation of six genomes from subfamily Leishmaniinae.</title>
        <authorList>
            <person name="Almutairi H."/>
            <person name="Urbaniak M.D."/>
            <person name="Bates M.D."/>
            <person name="Jariyapan N."/>
            <person name="Kwakye-Nuako G."/>
            <person name="Thomaz Soccol V."/>
            <person name="Al-Salem W.S."/>
            <person name="Dillon R.J."/>
            <person name="Bates P.A."/>
            <person name="Gatherer D."/>
        </authorList>
    </citation>
    <scope>NUCLEOTIDE SEQUENCE [LARGE SCALE GENOMIC DNA]</scope>
</reference>
<gene>
    <name evidence="2" type="ORF">LSCM1_01341</name>
</gene>
<keyword evidence="3" id="KW-1185">Reference proteome</keyword>
<feature type="region of interest" description="Disordered" evidence="1">
    <location>
        <begin position="964"/>
        <end position="1010"/>
    </location>
</feature>
<dbReference type="EMBL" id="JAFEUZ010000031">
    <property type="protein sequence ID" value="KAG5471268.1"/>
    <property type="molecule type" value="Genomic_DNA"/>
</dbReference>
<feature type="compositionally biased region" description="Low complexity" evidence="1">
    <location>
        <begin position="865"/>
        <end position="874"/>
    </location>
</feature>
<dbReference type="Proteomes" id="UP000673552">
    <property type="component" value="Unassembled WGS sequence"/>
</dbReference>
<feature type="compositionally biased region" description="Polar residues" evidence="1">
    <location>
        <begin position="144"/>
        <end position="155"/>
    </location>
</feature>
<feature type="compositionally biased region" description="Polar residues" evidence="1">
    <location>
        <begin position="1039"/>
        <end position="1063"/>
    </location>
</feature>
<evidence type="ECO:0000313" key="3">
    <source>
        <dbReference type="Proteomes" id="UP000673552"/>
    </source>
</evidence>
<dbReference type="RefSeq" id="XP_067176242.1">
    <property type="nucleotide sequence ID" value="XM_067318963.1"/>
</dbReference>
<dbReference type="GeneID" id="92511475"/>
<reference evidence="3" key="1">
    <citation type="journal article" date="2021" name="Microbiol. Resour. Announc.">
        <title>LGAAP: Leishmaniinae Genome Assembly and Annotation Pipeline.</title>
        <authorList>
            <person name="Almutairi H."/>
            <person name="Urbaniak M.D."/>
            <person name="Bates M.D."/>
            <person name="Jariyapan N."/>
            <person name="Kwakye-Nuako G."/>
            <person name="Thomaz-Soccol V."/>
            <person name="Al-Salem W.S."/>
            <person name="Dillon R.J."/>
            <person name="Bates P.A."/>
            <person name="Gatherer D."/>
        </authorList>
    </citation>
    <scope>NUCLEOTIDE SEQUENCE [LARGE SCALE GENOMIC DNA]</scope>
</reference>
<name>A0A836H726_9TRYP</name>
<feature type="region of interest" description="Disordered" evidence="1">
    <location>
        <begin position="848"/>
        <end position="874"/>
    </location>
</feature>
<dbReference type="KEGG" id="lmat:92511475"/>
<accession>A0A836H726</accession>